<dbReference type="InterPro" id="IPR012094">
    <property type="entry name" value="tRNA_Ile_lys_synt"/>
</dbReference>
<keyword evidence="5 8" id="KW-0547">Nucleotide-binding</keyword>
<keyword evidence="4 8" id="KW-0819">tRNA processing</keyword>
<dbReference type="GO" id="GO:0032267">
    <property type="term" value="F:tRNA(Ile)-lysidine synthase activity"/>
    <property type="evidence" value="ECO:0007669"/>
    <property type="project" value="UniProtKB-EC"/>
</dbReference>
<dbReference type="InterPro" id="IPR012796">
    <property type="entry name" value="Lysidine-tRNA-synth_C"/>
</dbReference>
<evidence type="ECO:0000256" key="8">
    <source>
        <dbReference type="HAMAP-Rule" id="MF_01161"/>
    </source>
</evidence>
<proteinExistence type="inferred from homology"/>
<evidence type="ECO:0000313" key="11">
    <source>
        <dbReference type="Proteomes" id="UP001597545"/>
    </source>
</evidence>
<dbReference type="InterPro" id="IPR014729">
    <property type="entry name" value="Rossmann-like_a/b/a_fold"/>
</dbReference>
<name>A0ABW5KIV9_9SPHI</name>
<dbReference type="SUPFAM" id="SSF56037">
    <property type="entry name" value="PheT/TilS domain"/>
    <property type="match status" value="1"/>
</dbReference>
<accession>A0ABW5KIV9</accession>
<dbReference type="Pfam" id="PF01171">
    <property type="entry name" value="ATP_bind_3"/>
    <property type="match status" value="1"/>
</dbReference>
<dbReference type="EC" id="6.3.4.19" evidence="8"/>
<comment type="caution">
    <text evidence="10">The sequence shown here is derived from an EMBL/GenBank/DDBJ whole genome shotgun (WGS) entry which is preliminary data.</text>
</comment>
<evidence type="ECO:0000256" key="4">
    <source>
        <dbReference type="ARBA" id="ARBA00022694"/>
    </source>
</evidence>
<dbReference type="NCBIfam" id="TIGR02432">
    <property type="entry name" value="lysidine_TilS_N"/>
    <property type="match status" value="1"/>
</dbReference>
<evidence type="ECO:0000259" key="9">
    <source>
        <dbReference type="SMART" id="SM00977"/>
    </source>
</evidence>
<dbReference type="RefSeq" id="WP_380903571.1">
    <property type="nucleotide sequence ID" value="NZ_JBHUEG010000001.1"/>
</dbReference>
<evidence type="ECO:0000256" key="7">
    <source>
        <dbReference type="ARBA" id="ARBA00048539"/>
    </source>
</evidence>
<dbReference type="PANTHER" id="PTHR43033">
    <property type="entry name" value="TRNA(ILE)-LYSIDINE SYNTHASE-RELATED"/>
    <property type="match status" value="1"/>
</dbReference>
<feature type="domain" description="Lysidine-tRNA(Ile) synthetase C-terminal" evidence="9">
    <location>
        <begin position="367"/>
        <end position="440"/>
    </location>
</feature>
<comment type="catalytic activity">
    <reaction evidence="7 8">
        <text>cytidine(34) in tRNA(Ile2) + L-lysine + ATP = lysidine(34) in tRNA(Ile2) + AMP + diphosphate + H(+)</text>
        <dbReference type="Rhea" id="RHEA:43744"/>
        <dbReference type="Rhea" id="RHEA-COMP:10625"/>
        <dbReference type="Rhea" id="RHEA-COMP:10670"/>
        <dbReference type="ChEBI" id="CHEBI:15378"/>
        <dbReference type="ChEBI" id="CHEBI:30616"/>
        <dbReference type="ChEBI" id="CHEBI:32551"/>
        <dbReference type="ChEBI" id="CHEBI:33019"/>
        <dbReference type="ChEBI" id="CHEBI:82748"/>
        <dbReference type="ChEBI" id="CHEBI:83665"/>
        <dbReference type="ChEBI" id="CHEBI:456215"/>
        <dbReference type="EC" id="6.3.4.19"/>
    </reaction>
</comment>
<dbReference type="HAMAP" id="MF_01161">
    <property type="entry name" value="tRNA_Ile_lys_synt"/>
    <property type="match status" value="1"/>
</dbReference>
<evidence type="ECO:0000256" key="1">
    <source>
        <dbReference type="ARBA" id="ARBA00004496"/>
    </source>
</evidence>
<dbReference type="EMBL" id="JBHULR010000004">
    <property type="protein sequence ID" value="MFD2548118.1"/>
    <property type="molecule type" value="Genomic_DNA"/>
</dbReference>
<dbReference type="InterPro" id="IPR012795">
    <property type="entry name" value="tRNA_Ile_lys_synt_N"/>
</dbReference>
<dbReference type="Gene3D" id="3.40.50.620">
    <property type="entry name" value="HUPs"/>
    <property type="match status" value="1"/>
</dbReference>
<feature type="binding site" evidence="8">
    <location>
        <begin position="28"/>
        <end position="33"/>
    </location>
    <ligand>
        <name>ATP</name>
        <dbReference type="ChEBI" id="CHEBI:30616"/>
    </ligand>
</feature>
<dbReference type="SUPFAM" id="SSF52402">
    <property type="entry name" value="Adenine nucleotide alpha hydrolases-like"/>
    <property type="match status" value="1"/>
</dbReference>
<evidence type="ECO:0000256" key="6">
    <source>
        <dbReference type="ARBA" id="ARBA00022840"/>
    </source>
</evidence>
<keyword evidence="11" id="KW-1185">Reference proteome</keyword>
<dbReference type="PANTHER" id="PTHR43033:SF1">
    <property type="entry name" value="TRNA(ILE)-LYSIDINE SYNTHASE-RELATED"/>
    <property type="match status" value="1"/>
</dbReference>
<evidence type="ECO:0000256" key="5">
    <source>
        <dbReference type="ARBA" id="ARBA00022741"/>
    </source>
</evidence>
<evidence type="ECO:0000313" key="10">
    <source>
        <dbReference type="EMBL" id="MFD2548118.1"/>
    </source>
</evidence>
<evidence type="ECO:0000256" key="2">
    <source>
        <dbReference type="ARBA" id="ARBA00022490"/>
    </source>
</evidence>
<comment type="subcellular location">
    <subcellularLocation>
        <location evidence="1 8">Cytoplasm</location>
    </subcellularLocation>
</comment>
<organism evidence="10 11">
    <name type="scientific">Sphingobacterium suaedae</name>
    <dbReference type="NCBI Taxonomy" id="1686402"/>
    <lineage>
        <taxon>Bacteria</taxon>
        <taxon>Pseudomonadati</taxon>
        <taxon>Bacteroidota</taxon>
        <taxon>Sphingobacteriia</taxon>
        <taxon>Sphingobacteriales</taxon>
        <taxon>Sphingobacteriaceae</taxon>
        <taxon>Sphingobacterium</taxon>
    </lineage>
</organism>
<protein>
    <recommendedName>
        <fullName evidence="8">tRNA(Ile)-lysidine synthase</fullName>
        <ecNumber evidence="8">6.3.4.19</ecNumber>
    </recommendedName>
    <alternativeName>
        <fullName evidence="8">tRNA(Ile)-2-lysyl-cytidine synthase</fullName>
    </alternativeName>
    <alternativeName>
        <fullName evidence="8">tRNA(Ile)-lysidine synthetase</fullName>
    </alternativeName>
</protein>
<dbReference type="Proteomes" id="UP001597545">
    <property type="component" value="Unassembled WGS sequence"/>
</dbReference>
<dbReference type="Pfam" id="PF11734">
    <property type="entry name" value="TilS_C"/>
    <property type="match status" value="1"/>
</dbReference>
<comment type="similarity">
    <text evidence="8">Belongs to the tRNA(Ile)-lysidine synthase family.</text>
</comment>
<dbReference type="SMART" id="SM00977">
    <property type="entry name" value="TilS_C"/>
    <property type="match status" value="1"/>
</dbReference>
<gene>
    <name evidence="8 10" type="primary">tilS</name>
    <name evidence="10" type="ORF">ACFSR5_10730</name>
</gene>
<comment type="domain">
    <text evidence="8">The N-terminal region contains the highly conserved SGGXDS motif, predicted to be a P-loop motif involved in ATP binding.</text>
</comment>
<dbReference type="InterPro" id="IPR011063">
    <property type="entry name" value="TilS/TtcA_N"/>
</dbReference>
<keyword evidence="2 8" id="KW-0963">Cytoplasm</keyword>
<keyword evidence="6 8" id="KW-0067">ATP-binding</keyword>
<sequence length="443" mass="51678">MDLIGRFQEYLQKTVQIQPTDKILLAVSGGRDSMLMAHLFLKAGYRCCIAHCNFGLRGDASDADEHLVRTFAKDTNTPIVVRRFDTESFARKEGISIQMAARTLRYAWFEEQRSANDAQWVAIAQHRNDHVETVLLNLTRGTGLQGLQGILPKRDLIIRPLLFLWSKEVTHYVRELQIPFRDDQSNFSTKYARNKIRLEIVPKFREIAVDFEEIMLENITHFQESFALLQAFIDPLAQTVFIEQHGGYRIEKKELGKYIHNLPLLYALFKPFGFSKVVLSDLQSGWAGESGKRYLSSSHELILGRAELWLFRHGWEQEGKVHAFIQEDQLRVNFYEYVFDVSIHDHARIDACVHRVQIDYDLLHFPLRLRTWEQGDVFYPLGMQGKKKVSDFFIQQKIAIHEKKRIPILVNGNGEIIWIVNHRLDNRYRITKSTKKVFTLVCK</sequence>
<comment type="function">
    <text evidence="8">Ligates lysine onto the cytidine present at position 34 of the AUA codon-specific tRNA(Ile) that contains the anticodon CAU, in an ATP-dependent manner. Cytidine is converted to lysidine, thus changing the amino acid specificity of the tRNA from methionine to isoleucine.</text>
</comment>
<keyword evidence="3 8" id="KW-0436">Ligase</keyword>
<dbReference type="CDD" id="cd01992">
    <property type="entry name" value="TilS_N"/>
    <property type="match status" value="1"/>
</dbReference>
<evidence type="ECO:0000256" key="3">
    <source>
        <dbReference type="ARBA" id="ARBA00022598"/>
    </source>
</evidence>
<dbReference type="NCBIfam" id="TIGR02433">
    <property type="entry name" value="lysidine_TilS_C"/>
    <property type="match status" value="1"/>
</dbReference>
<reference evidence="11" key="1">
    <citation type="journal article" date="2019" name="Int. J. Syst. Evol. Microbiol.">
        <title>The Global Catalogue of Microorganisms (GCM) 10K type strain sequencing project: providing services to taxonomists for standard genome sequencing and annotation.</title>
        <authorList>
            <consortium name="The Broad Institute Genomics Platform"/>
            <consortium name="The Broad Institute Genome Sequencing Center for Infectious Disease"/>
            <person name="Wu L."/>
            <person name="Ma J."/>
        </authorList>
    </citation>
    <scope>NUCLEOTIDE SEQUENCE [LARGE SCALE GENOMIC DNA]</scope>
    <source>
        <strain evidence="11">KCTC 42662</strain>
    </source>
</reference>